<dbReference type="EMBL" id="JBBBZM010000315">
    <property type="protein sequence ID" value="KAL0631024.1"/>
    <property type="molecule type" value="Genomic_DNA"/>
</dbReference>
<proteinExistence type="predicted"/>
<dbReference type="Proteomes" id="UP001447188">
    <property type="component" value="Unassembled WGS sequence"/>
</dbReference>
<keyword evidence="2" id="KW-1185">Reference proteome</keyword>
<evidence type="ECO:0000313" key="1">
    <source>
        <dbReference type="EMBL" id="KAL0631024.1"/>
    </source>
</evidence>
<gene>
    <name evidence="1" type="ORF">Q9L58_010126</name>
</gene>
<sequence length="150" mass="16499">MGKAQDGEHVLKGNKVDRGGPLVGEVAECGREYVGPNGFSQYEMLRGWCRSGRSRTSRLIFEKALSPSMGEDADIGTQEFKGRIVRLAVEKWLRDVMKAVGDARCAGEVALREILEDLGEKLVRKSFQDTYGAKDLLFTGDRVEMIASAG</sequence>
<name>A0ABR3G531_9PEZI</name>
<protein>
    <submittedName>
        <fullName evidence="1">Uncharacterized protein</fullName>
    </submittedName>
</protein>
<accession>A0ABR3G531</accession>
<organism evidence="1 2">
    <name type="scientific">Discina gigas</name>
    <dbReference type="NCBI Taxonomy" id="1032678"/>
    <lineage>
        <taxon>Eukaryota</taxon>
        <taxon>Fungi</taxon>
        <taxon>Dikarya</taxon>
        <taxon>Ascomycota</taxon>
        <taxon>Pezizomycotina</taxon>
        <taxon>Pezizomycetes</taxon>
        <taxon>Pezizales</taxon>
        <taxon>Discinaceae</taxon>
        <taxon>Discina</taxon>
    </lineage>
</organism>
<comment type="caution">
    <text evidence="1">The sequence shown here is derived from an EMBL/GenBank/DDBJ whole genome shotgun (WGS) entry which is preliminary data.</text>
</comment>
<evidence type="ECO:0000313" key="2">
    <source>
        <dbReference type="Proteomes" id="UP001447188"/>
    </source>
</evidence>
<reference evidence="1 2" key="1">
    <citation type="submission" date="2024-02" db="EMBL/GenBank/DDBJ databases">
        <title>Discinaceae phylogenomics.</title>
        <authorList>
            <person name="Dirks A.C."/>
            <person name="James T.Y."/>
        </authorList>
    </citation>
    <scope>NUCLEOTIDE SEQUENCE [LARGE SCALE GENOMIC DNA]</scope>
    <source>
        <strain evidence="1 2">ACD0624</strain>
    </source>
</reference>